<organism evidence="2 3">
    <name type="scientific">Campylobacter jejuni subsp. jejuni serotype O:23/36 (strain 81-176)</name>
    <dbReference type="NCBI Taxonomy" id="354242"/>
    <lineage>
        <taxon>Bacteria</taxon>
        <taxon>Pseudomonadati</taxon>
        <taxon>Campylobacterota</taxon>
        <taxon>Epsilonproteobacteria</taxon>
        <taxon>Campylobacterales</taxon>
        <taxon>Campylobacteraceae</taxon>
        <taxon>Campylobacter</taxon>
    </lineage>
</organism>
<keyword evidence="1" id="KW-0812">Transmembrane</keyword>
<gene>
    <name evidence="2" type="ordered locus">CJJ81176_1411</name>
</gene>
<evidence type="ECO:0000313" key="3">
    <source>
        <dbReference type="Proteomes" id="UP000000646"/>
    </source>
</evidence>
<feature type="transmembrane region" description="Helical" evidence="1">
    <location>
        <begin position="118"/>
        <end position="139"/>
    </location>
</feature>
<dbReference type="KEGG" id="cjj:CJJ81176_1411"/>
<proteinExistence type="predicted"/>
<feature type="transmembrane region" description="Helical" evidence="1">
    <location>
        <begin position="145"/>
        <end position="164"/>
    </location>
</feature>
<dbReference type="RefSeq" id="WP_002869134.1">
    <property type="nucleotide sequence ID" value="NC_008787.1"/>
</dbReference>
<evidence type="ECO:0008006" key="4">
    <source>
        <dbReference type="Google" id="ProtNLM"/>
    </source>
</evidence>
<dbReference type="Proteomes" id="UP000000646">
    <property type="component" value="Chromosome"/>
</dbReference>
<sequence>MDREVFYIAGYDPKSYRFYYDLFKKNLKDYSHTFNIKADLSKIEKNEQFPFFKISCEGVQTKYHFLTWNDIVKKNWSENYKDALADCYSFFRIYTITGLFIKFGKESIYQLITGYYPFFYVLFSLLFSLVLAFGSFAFLQNYMHFSLAIIIGCFLGFLLNHFLFKLGKKLAVFWIARICAFCATWQDKKTGTMQERIKLFANTIVDKLKQNENKQDYELVLVAHSVGTIVCIEVLECILRQNLDLSLLHKLKILTLGECIPLVSYQKKADEFRKKLEFVSRFDLKWYDYTSIIDGACFPQVDFFRTSGVNAKFTPPFLSAKFHTLYEKHEYKKIKRDKNKAHFLYLYSISVKGDYDFFSFIIMPKFLEEKVKI</sequence>
<dbReference type="eggNOG" id="COG0596">
    <property type="taxonomic scope" value="Bacteria"/>
</dbReference>
<name>A0A0H3PBI9_CAMJJ</name>
<protein>
    <recommendedName>
        <fullName evidence="4">DUF829 domain-containing protein</fullName>
    </recommendedName>
</protein>
<evidence type="ECO:0000313" key="2">
    <source>
        <dbReference type="EMBL" id="EAQ72946.1"/>
    </source>
</evidence>
<keyword evidence="1" id="KW-1133">Transmembrane helix</keyword>
<keyword evidence="1" id="KW-0472">Membrane</keyword>
<evidence type="ECO:0000256" key="1">
    <source>
        <dbReference type="SAM" id="Phobius"/>
    </source>
</evidence>
<dbReference type="HOGENOM" id="CLU_035702_1_0_7"/>
<dbReference type="AlphaFoldDB" id="A0A0H3PBI9"/>
<dbReference type="EMBL" id="CP000538">
    <property type="protein sequence ID" value="EAQ72946.1"/>
    <property type="molecule type" value="Genomic_DNA"/>
</dbReference>
<reference evidence="3" key="1">
    <citation type="submission" date="2006-12" db="EMBL/GenBank/DDBJ databases">
        <authorList>
            <person name="Fouts D.E."/>
            <person name="Nelson K.E."/>
            <person name="Sebastian Y."/>
        </authorList>
    </citation>
    <scope>NUCLEOTIDE SEQUENCE [LARGE SCALE GENOMIC DNA]</scope>
    <source>
        <strain evidence="3">81-176</strain>
    </source>
</reference>
<accession>A0A0H3PBI9</accession>